<evidence type="ECO:0000313" key="7">
    <source>
        <dbReference type="Proteomes" id="UP000319148"/>
    </source>
</evidence>
<evidence type="ECO:0000256" key="1">
    <source>
        <dbReference type="ARBA" id="ARBA00010638"/>
    </source>
</evidence>
<keyword evidence="5" id="KW-0460">Magnesium</keyword>
<dbReference type="GO" id="GO:0046872">
    <property type="term" value="F:metal ion binding"/>
    <property type="evidence" value="ECO:0007669"/>
    <property type="project" value="UniProtKB-KW"/>
</dbReference>
<comment type="similarity">
    <text evidence="1 5">Belongs to the 5-formyltetrahydrofolate cyclo-ligase family.</text>
</comment>
<dbReference type="InterPro" id="IPR002698">
    <property type="entry name" value="FTHF_cligase"/>
</dbReference>
<dbReference type="Pfam" id="PF01812">
    <property type="entry name" value="5-FTHF_cyc-lig"/>
    <property type="match status" value="1"/>
</dbReference>
<dbReference type="Proteomes" id="UP000319148">
    <property type="component" value="Unassembled WGS sequence"/>
</dbReference>
<dbReference type="PANTHER" id="PTHR23407">
    <property type="entry name" value="ATPASE INHIBITOR/5-FORMYLTETRAHYDROFOLATE CYCLO-LIGASE"/>
    <property type="match status" value="1"/>
</dbReference>
<dbReference type="Gene3D" id="3.40.50.10420">
    <property type="entry name" value="NagB/RpiA/CoA transferase-like"/>
    <property type="match status" value="1"/>
</dbReference>
<dbReference type="EC" id="6.3.3.2" evidence="5"/>
<comment type="catalytic activity">
    <reaction evidence="5">
        <text>(6S)-5-formyl-5,6,7,8-tetrahydrofolate + ATP = (6R)-5,10-methenyltetrahydrofolate + ADP + phosphate</text>
        <dbReference type="Rhea" id="RHEA:10488"/>
        <dbReference type="ChEBI" id="CHEBI:30616"/>
        <dbReference type="ChEBI" id="CHEBI:43474"/>
        <dbReference type="ChEBI" id="CHEBI:57455"/>
        <dbReference type="ChEBI" id="CHEBI:57457"/>
        <dbReference type="ChEBI" id="CHEBI:456216"/>
        <dbReference type="EC" id="6.3.3.2"/>
    </reaction>
</comment>
<dbReference type="PANTHER" id="PTHR23407:SF1">
    <property type="entry name" value="5-FORMYLTETRAHYDROFOLATE CYCLO-LIGASE"/>
    <property type="match status" value="1"/>
</dbReference>
<dbReference type="PIRSF" id="PIRSF006806">
    <property type="entry name" value="FTHF_cligase"/>
    <property type="match status" value="1"/>
</dbReference>
<evidence type="ECO:0000256" key="3">
    <source>
        <dbReference type="ARBA" id="ARBA00022840"/>
    </source>
</evidence>
<dbReference type="GO" id="GO:0035999">
    <property type="term" value="P:tetrahydrofolate interconversion"/>
    <property type="evidence" value="ECO:0007669"/>
    <property type="project" value="TreeGrafter"/>
</dbReference>
<evidence type="ECO:0000256" key="2">
    <source>
        <dbReference type="ARBA" id="ARBA00022741"/>
    </source>
</evidence>
<dbReference type="GO" id="GO:0030272">
    <property type="term" value="F:5-formyltetrahydrofolate cyclo-ligase activity"/>
    <property type="evidence" value="ECO:0007669"/>
    <property type="project" value="UniProtKB-EC"/>
</dbReference>
<keyword evidence="5" id="KW-0479">Metal-binding</keyword>
<organism evidence="6 7">
    <name type="scientific">Emcibacter nanhaiensis</name>
    <dbReference type="NCBI Taxonomy" id="1505037"/>
    <lineage>
        <taxon>Bacteria</taxon>
        <taxon>Pseudomonadati</taxon>
        <taxon>Pseudomonadota</taxon>
        <taxon>Alphaproteobacteria</taxon>
        <taxon>Emcibacterales</taxon>
        <taxon>Emcibacteraceae</taxon>
        <taxon>Emcibacter</taxon>
    </lineage>
</organism>
<dbReference type="OrthoDB" id="9801938at2"/>
<gene>
    <name evidence="6" type="ORF">FIV46_07120</name>
</gene>
<dbReference type="InterPro" id="IPR024185">
    <property type="entry name" value="FTHF_cligase-like_sf"/>
</dbReference>
<keyword evidence="6" id="KW-0436">Ligase</keyword>
<dbReference type="GO" id="GO:0005524">
    <property type="term" value="F:ATP binding"/>
    <property type="evidence" value="ECO:0007669"/>
    <property type="project" value="UniProtKB-KW"/>
</dbReference>
<dbReference type="SUPFAM" id="SSF100950">
    <property type="entry name" value="NagB/RpiA/CoA transferase-like"/>
    <property type="match status" value="1"/>
</dbReference>
<keyword evidence="7" id="KW-1185">Reference proteome</keyword>
<accession>A0A501PPD8</accession>
<dbReference type="AlphaFoldDB" id="A0A501PPD8"/>
<evidence type="ECO:0000256" key="4">
    <source>
        <dbReference type="PIRSR" id="PIRSR006806-1"/>
    </source>
</evidence>
<dbReference type="InterPro" id="IPR037171">
    <property type="entry name" value="NagB/RpiA_transferase-like"/>
</dbReference>
<protein>
    <recommendedName>
        <fullName evidence="5">5-formyltetrahydrofolate cyclo-ligase</fullName>
        <ecNumber evidence="5">6.3.3.2</ecNumber>
    </recommendedName>
</protein>
<proteinExistence type="inferred from homology"/>
<dbReference type="NCBIfam" id="TIGR02727">
    <property type="entry name" value="MTHFS_bact"/>
    <property type="match status" value="1"/>
</dbReference>
<dbReference type="GO" id="GO:0009396">
    <property type="term" value="P:folic acid-containing compound biosynthetic process"/>
    <property type="evidence" value="ECO:0007669"/>
    <property type="project" value="TreeGrafter"/>
</dbReference>
<dbReference type="EMBL" id="VFIY01000005">
    <property type="protein sequence ID" value="TPD61967.1"/>
    <property type="molecule type" value="Genomic_DNA"/>
</dbReference>
<name>A0A501PPD8_9PROT</name>
<dbReference type="RefSeq" id="WP_139939867.1">
    <property type="nucleotide sequence ID" value="NZ_JBHSYP010000003.1"/>
</dbReference>
<reference evidence="7" key="1">
    <citation type="submission" date="2019-06" db="EMBL/GenBank/DDBJ databases">
        <title>The complete genome of Emcibacter congregatus ZYLT.</title>
        <authorList>
            <person name="Zhao Z."/>
        </authorList>
    </citation>
    <scope>NUCLEOTIDE SEQUENCE [LARGE SCALE GENOMIC DNA]</scope>
    <source>
        <strain evidence="7">MCCC 1A06723</strain>
    </source>
</reference>
<keyword evidence="2 4" id="KW-0547">Nucleotide-binding</keyword>
<feature type="binding site" evidence="4">
    <location>
        <begin position="130"/>
        <end position="138"/>
    </location>
    <ligand>
        <name>ATP</name>
        <dbReference type="ChEBI" id="CHEBI:30616"/>
    </ligand>
</feature>
<keyword evidence="3 4" id="KW-0067">ATP-binding</keyword>
<comment type="caution">
    <text evidence="6">The sequence shown here is derived from an EMBL/GenBank/DDBJ whole genome shotgun (WGS) entry which is preliminary data.</text>
</comment>
<sequence>MTTKKQLRTELAAHRLELKEQCGEDAARRVASQLLLLPELEEADIVAGYHTLGSELDCLVSLSALHAAHFRVALPVIVARDHALKFREWDMVHPLEDGGHGTRQPDHRCHEVMPDVMLVPLLAFDGDGHRLGYGGGFYDRTLHAYRSQNEELLTIGLAFEGQRRDDVFADVHDQPLDMIITEEKIYRFDD</sequence>
<evidence type="ECO:0000256" key="5">
    <source>
        <dbReference type="RuleBase" id="RU361279"/>
    </source>
</evidence>
<evidence type="ECO:0000313" key="6">
    <source>
        <dbReference type="EMBL" id="TPD61967.1"/>
    </source>
</evidence>
<feature type="binding site" evidence="4">
    <location>
        <position position="55"/>
    </location>
    <ligand>
        <name>substrate</name>
    </ligand>
</feature>
<comment type="cofactor">
    <cofactor evidence="5">
        <name>Mg(2+)</name>
        <dbReference type="ChEBI" id="CHEBI:18420"/>
    </cofactor>
</comment>
<feature type="binding site" evidence="4">
    <location>
        <begin position="4"/>
        <end position="8"/>
    </location>
    <ligand>
        <name>ATP</name>
        <dbReference type="ChEBI" id="CHEBI:30616"/>
    </ligand>
</feature>